<dbReference type="SUPFAM" id="SSF52540">
    <property type="entry name" value="P-loop containing nucleoside triphosphate hydrolases"/>
    <property type="match status" value="1"/>
</dbReference>
<keyword evidence="2" id="KW-1185">Reference proteome</keyword>
<evidence type="ECO:0008006" key="3">
    <source>
        <dbReference type="Google" id="ProtNLM"/>
    </source>
</evidence>
<sequence>MSDLMSMYQVILAVQEPQYLEPLLHYVHASEYGSRLRVVGFTRQEPFLEYMDGDHRPDLVVGDEELLEPWLRKGEPTCGWRRLDAGEDPSTGIAKYQPLPELIGAMLQACQKRGNRSRAPLARGAGAVTIGFVSAASGSGKTTAAVNVARQLGGLGFSVFYLNLETMNSSAVFPRRNRRETDAQGLPNLLYEMKAAAETKSLEAISMEGYAVSHPSLKCDWFEPVNNRNEIVQLRKPDVLSLIDLISHCGSYDVVIVDTDSEMNERTAAVLEGCVHLVWIMLDDLIHMFKSKELLMELQRGGSEEFAALSGKSRFIVNRFVGEFANALPELIHGIDGFLPYIPSWKQCHNEELLLSSPIFQRDILKLCEELLGEGLQGSRVKAYG</sequence>
<dbReference type="Gene3D" id="3.40.50.10850">
    <property type="entry name" value="Ntrc-like two-domain protein"/>
    <property type="match status" value="1"/>
</dbReference>
<comment type="caution">
    <text evidence="1">The sequence shown here is derived from an EMBL/GenBank/DDBJ whole genome shotgun (WGS) entry which is preliminary data.</text>
</comment>
<evidence type="ECO:0000313" key="2">
    <source>
        <dbReference type="Proteomes" id="UP001343257"/>
    </source>
</evidence>
<evidence type="ECO:0000313" key="1">
    <source>
        <dbReference type="EMBL" id="MED5019286.1"/>
    </source>
</evidence>
<dbReference type="EMBL" id="JARTLD010000047">
    <property type="protein sequence ID" value="MED5019286.1"/>
    <property type="molecule type" value="Genomic_DNA"/>
</dbReference>
<dbReference type="Gene3D" id="3.40.50.300">
    <property type="entry name" value="P-loop containing nucleotide triphosphate hydrolases"/>
    <property type="match status" value="1"/>
</dbReference>
<reference evidence="1 2" key="1">
    <citation type="submission" date="2023-03" db="EMBL/GenBank/DDBJ databases">
        <title>Bacillus Genome Sequencing.</title>
        <authorList>
            <person name="Dunlap C."/>
        </authorList>
    </citation>
    <scope>NUCLEOTIDE SEQUENCE [LARGE SCALE GENOMIC DNA]</scope>
    <source>
        <strain evidence="1 2">NRS-52</strain>
    </source>
</reference>
<accession>A0ABU6PYP7</accession>
<proteinExistence type="predicted"/>
<dbReference type="RefSeq" id="WP_328280155.1">
    <property type="nucleotide sequence ID" value="NZ_JARTLD010000047.1"/>
</dbReference>
<dbReference type="Proteomes" id="UP001343257">
    <property type="component" value="Unassembled WGS sequence"/>
</dbReference>
<protein>
    <recommendedName>
        <fullName evidence="3">CobQ/CobB/MinD/ParA nucleotide binding domain-containing protein</fullName>
    </recommendedName>
</protein>
<dbReference type="InterPro" id="IPR027417">
    <property type="entry name" value="P-loop_NTPase"/>
</dbReference>
<name>A0ABU6PYP7_9BACL</name>
<organism evidence="1 2">
    <name type="scientific">Paenibacillus chibensis</name>
    <dbReference type="NCBI Taxonomy" id="59846"/>
    <lineage>
        <taxon>Bacteria</taxon>
        <taxon>Bacillati</taxon>
        <taxon>Bacillota</taxon>
        <taxon>Bacilli</taxon>
        <taxon>Bacillales</taxon>
        <taxon>Paenibacillaceae</taxon>
        <taxon>Paenibacillus</taxon>
    </lineage>
</organism>
<gene>
    <name evidence="1" type="ORF">P9847_18450</name>
</gene>